<comment type="caution">
    <text evidence="1">The sequence shown here is derived from an EMBL/GenBank/DDBJ whole genome shotgun (WGS) entry which is preliminary data.</text>
</comment>
<sequence length="64" mass="7493">MSKLLNVDVKSLMKKKVLLLLVSFSRSCKPLLNDVTSTLQENERIMRNKNTNDKDHIPFIEEFE</sequence>
<dbReference type="Proteomes" id="UP000257109">
    <property type="component" value="Unassembled WGS sequence"/>
</dbReference>
<organism evidence="1 2">
    <name type="scientific">Mucuna pruriens</name>
    <name type="common">Velvet bean</name>
    <name type="synonym">Dolichos pruriens</name>
    <dbReference type="NCBI Taxonomy" id="157652"/>
    <lineage>
        <taxon>Eukaryota</taxon>
        <taxon>Viridiplantae</taxon>
        <taxon>Streptophyta</taxon>
        <taxon>Embryophyta</taxon>
        <taxon>Tracheophyta</taxon>
        <taxon>Spermatophyta</taxon>
        <taxon>Magnoliopsida</taxon>
        <taxon>eudicotyledons</taxon>
        <taxon>Gunneridae</taxon>
        <taxon>Pentapetalae</taxon>
        <taxon>rosids</taxon>
        <taxon>fabids</taxon>
        <taxon>Fabales</taxon>
        <taxon>Fabaceae</taxon>
        <taxon>Papilionoideae</taxon>
        <taxon>50 kb inversion clade</taxon>
        <taxon>NPAAA clade</taxon>
        <taxon>indigoferoid/millettioid clade</taxon>
        <taxon>Phaseoleae</taxon>
        <taxon>Mucuna</taxon>
    </lineage>
</organism>
<dbReference type="AlphaFoldDB" id="A0A371ECU9"/>
<proteinExistence type="predicted"/>
<gene>
    <name evidence="1" type="ORF">CR513_57661</name>
</gene>
<protein>
    <submittedName>
        <fullName evidence="1">Uncharacterized protein</fullName>
    </submittedName>
</protein>
<evidence type="ECO:0000313" key="1">
    <source>
        <dbReference type="EMBL" id="RDX63855.1"/>
    </source>
</evidence>
<dbReference type="EMBL" id="QJKJ01014673">
    <property type="protein sequence ID" value="RDX63855.1"/>
    <property type="molecule type" value="Genomic_DNA"/>
</dbReference>
<feature type="non-terminal residue" evidence="1">
    <location>
        <position position="64"/>
    </location>
</feature>
<name>A0A371ECU9_MUCPR</name>
<keyword evidence="2" id="KW-1185">Reference proteome</keyword>
<accession>A0A371ECU9</accession>
<reference evidence="1" key="1">
    <citation type="submission" date="2018-05" db="EMBL/GenBank/DDBJ databases">
        <title>Draft genome of Mucuna pruriens seed.</title>
        <authorList>
            <person name="Nnadi N.E."/>
            <person name="Vos R."/>
            <person name="Hasami M.H."/>
            <person name="Devisetty U.K."/>
            <person name="Aguiy J.C."/>
        </authorList>
    </citation>
    <scope>NUCLEOTIDE SEQUENCE [LARGE SCALE GENOMIC DNA]</scope>
    <source>
        <strain evidence="1">JCA_2017</strain>
    </source>
</reference>
<evidence type="ECO:0000313" key="2">
    <source>
        <dbReference type="Proteomes" id="UP000257109"/>
    </source>
</evidence>